<comment type="similarity">
    <text evidence="8">Belongs to the type IV zinc-finger family. Class B subfamily.</text>
</comment>
<dbReference type="PANTHER" id="PTHR47255:SF4">
    <property type="entry name" value="GATA ZINC FINGER DOMAIN-CONTAINING PROTEIN 12"/>
    <property type="match status" value="1"/>
</dbReference>
<keyword evidence="12" id="KW-1185">Reference proteome</keyword>
<dbReference type="InterPro" id="IPR052138">
    <property type="entry name" value="GATA_ZnFinger_Domain"/>
</dbReference>
<evidence type="ECO:0000256" key="8">
    <source>
        <dbReference type="ARBA" id="ARBA00024019"/>
    </source>
</evidence>
<dbReference type="SUPFAM" id="SSF57716">
    <property type="entry name" value="Glucocorticoid receptor-like (DNA-binding domain)"/>
    <property type="match status" value="1"/>
</dbReference>
<accession>A0AB40CT54</accession>
<evidence type="ECO:0000256" key="5">
    <source>
        <dbReference type="ARBA" id="ARBA00023015"/>
    </source>
</evidence>
<organism evidence="12 14">
    <name type="scientific">Dioscorea cayennensis subsp. rotundata</name>
    <name type="common">White Guinea yam</name>
    <name type="synonym">Dioscorea rotundata</name>
    <dbReference type="NCBI Taxonomy" id="55577"/>
    <lineage>
        <taxon>Eukaryota</taxon>
        <taxon>Viridiplantae</taxon>
        <taxon>Streptophyta</taxon>
        <taxon>Embryophyta</taxon>
        <taxon>Tracheophyta</taxon>
        <taxon>Spermatophyta</taxon>
        <taxon>Magnoliopsida</taxon>
        <taxon>Liliopsida</taxon>
        <taxon>Dioscoreales</taxon>
        <taxon>Dioscoreaceae</taxon>
        <taxon>Dioscorea</taxon>
    </lineage>
</organism>
<dbReference type="RefSeq" id="XP_039142621.1">
    <property type="nucleotide sequence ID" value="XM_039286687.1"/>
</dbReference>
<keyword evidence="4" id="KW-0862">Zinc</keyword>
<dbReference type="GO" id="GO:0043565">
    <property type="term" value="F:sequence-specific DNA binding"/>
    <property type="evidence" value="ECO:0007669"/>
    <property type="project" value="InterPro"/>
</dbReference>
<evidence type="ECO:0000313" key="14">
    <source>
        <dbReference type="RefSeq" id="XP_039142622.1"/>
    </source>
</evidence>
<dbReference type="Gene3D" id="3.30.50.10">
    <property type="entry name" value="Erythroid Transcription Factor GATA-1, subunit A"/>
    <property type="match status" value="1"/>
</dbReference>
<keyword evidence="3 9" id="KW-0863">Zinc-finger</keyword>
<evidence type="ECO:0000256" key="2">
    <source>
        <dbReference type="ARBA" id="ARBA00022723"/>
    </source>
</evidence>
<proteinExistence type="inferred from homology"/>
<sequence>MTPFFMPISNEEGDQDQSDDSVLINANTSPFPCDIFFNNLRQEGTNDCHDQQELSHHGLSYESKTVEEGSLRFGEVGENLNERSDKWLFMKKMMSSEKIILKTRRRRKTRELEDQQQLNQQNSNNAQTGSIRFCSDCNTTKTPLWRSGPQGPKSLCNACGIRQRKARRAMAAAAETGAGFINVDKLNEVGKEKGSDADHSTVPFKKRCKFNNTEPTQKNVCLDNVMISLSKNSGFMNPPPQQDERDAAILLMSLSCNLVSS</sequence>
<evidence type="ECO:0000259" key="11">
    <source>
        <dbReference type="PROSITE" id="PS50114"/>
    </source>
</evidence>
<evidence type="ECO:0000256" key="10">
    <source>
        <dbReference type="SAM" id="MobiDB-lite"/>
    </source>
</evidence>
<dbReference type="GO" id="GO:0005634">
    <property type="term" value="C:nucleus"/>
    <property type="evidence" value="ECO:0007669"/>
    <property type="project" value="UniProtKB-SubCell"/>
</dbReference>
<evidence type="ECO:0000256" key="6">
    <source>
        <dbReference type="ARBA" id="ARBA00023163"/>
    </source>
</evidence>
<evidence type="ECO:0000256" key="7">
    <source>
        <dbReference type="ARBA" id="ARBA00023242"/>
    </source>
</evidence>
<dbReference type="InterPro" id="IPR013088">
    <property type="entry name" value="Znf_NHR/GATA"/>
</dbReference>
<name>A0AB40CT54_DIOCR</name>
<keyword evidence="7" id="KW-0539">Nucleus</keyword>
<dbReference type="Proteomes" id="UP001515500">
    <property type="component" value="Chromosome 17"/>
</dbReference>
<dbReference type="GO" id="GO:0008270">
    <property type="term" value="F:zinc ion binding"/>
    <property type="evidence" value="ECO:0007669"/>
    <property type="project" value="UniProtKB-KW"/>
</dbReference>
<feature type="domain" description="GATA-type" evidence="11">
    <location>
        <begin position="134"/>
        <end position="164"/>
    </location>
</feature>
<dbReference type="SMART" id="SM00401">
    <property type="entry name" value="ZnF_GATA"/>
    <property type="match status" value="1"/>
</dbReference>
<dbReference type="Pfam" id="PF00320">
    <property type="entry name" value="GATA"/>
    <property type="match status" value="1"/>
</dbReference>
<keyword evidence="5" id="KW-0805">Transcription regulation</keyword>
<keyword evidence="6" id="KW-0804">Transcription</keyword>
<dbReference type="AlphaFoldDB" id="A0AB40CT54"/>
<dbReference type="GeneID" id="120279999"/>
<dbReference type="RefSeq" id="XP_039142622.1">
    <property type="nucleotide sequence ID" value="XM_039286688.1"/>
</dbReference>
<dbReference type="PROSITE" id="PS50114">
    <property type="entry name" value="GATA_ZN_FINGER_2"/>
    <property type="match status" value="1"/>
</dbReference>
<evidence type="ECO:0000313" key="13">
    <source>
        <dbReference type="RefSeq" id="XP_039142621.1"/>
    </source>
</evidence>
<evidence type="ECO:0000256" key="3">
    <source>
        <dbReference type="ARBA" id="ARBA00022771"/>
    </source>
</evidence>
<keyword evidence="2" id="KW-0479">Metal-binding</keyword>
<dbReference type="InterPro" id="IPR000679">
    <property type="entry name" value="Znf_GATA"/>
</dbReference>
<evidence type="ECO:0000256" key="9">
    <source>
        <dbReference type="PROSITE-ProRule" id="PRU00094"/>
    </source>
</evidence>
<evidence type="ECO:0000256" key="1">
    <source>
        <dbReference type="ARBA" id="ARBA00004123"/>
    </source>
</evidence>
<dbReference type="PANTHER" id="PTHR47255">
    <property type="entry name" value="GATA TRANSCRIPTION FACTOR 22-RELATED"/>
    <property type="match status" value="1"/>
</dbReference>
<dbReference type="FunFam" id="3.30.50.10:FF:000055">
    <property type="entry name" value="GATA transcription factor 21"/>
    <property type="match status" value="1"/>
</dbReference>
<dbReference type="PROSITE" id="PS00344">
    <property type="entry name" value="GATA_ZN_FINGER_1"/>
    <property type="match status" value="1"/>
</dbReference>
<comment type="subcellular location">
    <subcellularLocation>
        <location evidence="1">Nucleus</location>
    </subcellularLocation>
</comment>
<evidence type="ECO:0000313" key="12">
    <source>
        <dbReference type="Proteomes" id="UP001515500"/>
    </source>
</evidence>
<feature type="compositionally biased region" description="Low complexity" evidence="10">
    <location>
        <begin position="115"/>
        <end position="127"/>
    </location>
</feature>
<evidence type="ECO:0000256" key="4">
    <source>
        <dbReference type="ARBA" id="ARBA00022833"/>
    </source>
</evidence>
<reference evidence="13 14" key="1">
    <citation type="submission" date="2025-04" db="UniProtKB">
        <authorList>
            <consortium name="RefSeq"/>
        </authorList>
    </citation>
    <scope>IDENTIFICATION</scope>
</reference>
<protein>
    <submittedName>
        <fullName evidence="13 14">Protein CYTOKININ-RESPONSIVE GATA TRANSCRIPTION FACTOR 1-like</fullName>
    </submittedName>
</protein>
<gene>
    <name evidence="13 14" type="primary">LOC120279999</name>
</gene>
<feature type="region of interest" description="Disordered" evidence="10">
    <location>
        <begin position="105"/>
        <end position="127"/>
    </location>
</feature>
<dbReference type="CDD" id="cd00202">
    <property type="entry name" value="ZnF_GATA"/>
    <property type="match status" value="1"/>
</dbReference>
<dbReference type="GO" id="GO:0006355">
    <property type="term" value="P:regulation of DNA-templated transcription"/>
    <property type="evidence" value="ECO:0007669"/>
    <property type="project" value="InterPro"/>
</dbReference>